<dbReference type="AlphaFoldDB" id="A0A518V6X6"/>
<feature type="region of interest" description="Disordered" evidence="1">
    <location>
        <begin position="288"/>
        <end position="316"/>
    </location>
</feature>
<dbReference type="Pfam" id="PF04294">
    <property type="entry name" value="VanW"/>
    <property type="match status" value="1"/>
</dbReference>
<evidence type="ECO:0000313" key="3">
    <source>
        <dbReference type="Proteomes" id="UP000319432"/>
    </source>
</evidence>
<protein>
    <recommendedName>
        <fullName evidence="4">Peptidoglycan binding domain-containing protein</fullName>
    </recommendedName>
</protein>
<organism evidence="2 3">
    <name type="scientific">Brevibacillus laterosporus</name>
    <name type="common">Bacillus laterosporus</name>
    <dbReference type="NCBI Taxonomy" id="1465"/>
    <lineage>
        <taxon>Bacteria</taxon>
        <taxon>Bacillati</taxon>
        <taxon>Bacillota</taxon>
        <taxon>Bacilli</taxon>
        <taxon>Bacillales</taxon>
        <taxon>Paenibacillaceae</taxon>
        <taxon>Brevibacillus</taxon>
    </lineage>
</organism>
<dbReference type="PANTHER" id="PTHR35788">
    <property type="entry name" value="EXPORTED PROTEIN-RELATED"/>
    <property type="match status" value="1"/>
</dbReference>
<gene>
    <name evidence="2" type="ORF">EEL30_10945</name>
</gene>
<evidence type="ECO:0008006" key="4">
    <source>
        <dbReference type="Google" id="ProtNLM"/>
    </source>
</evidence>
<dbReference type="InterPro" id="IPR007391">
    <property type="entry name" value="Vancomycin_resist_VanW"/>
</dbReference>
<dbReference type="PANTHER" id="PTHR35788:SF1">
    <property type="entry name" value="EXPORTED PROTEIN"/>
    <property type="match status" value="1"/>
</dbReference>
<keyword evidence="3" id="KW-1185">Reference proteome</keyword>
<evidence type="ECO:0000256" key="1">
    <source>
        <dbReference type="SAM" id="MobiDB-lite"/>
    </source>
</evidence>
<dbReference type="InterPro" id="IPR052913">
    <property type="entry name" value="Glycopeptide_resist_protein"/>
</dbReference>
<proteinExistence type="predicted"/>
<accession>A0A518V6X6</accession>
<dbReference type="Proteomes" id="UP000319432">
    <property type="component" value="Chromosome"/>
</dbReference>
<evidence type="ECO:0000313" key="2">
    <source>
        <dbReference type="EMBL" id="QDX92777.1"/>
    </source>
</evidence>
<dbReference type="OrthoDB" id="9813301at2"/>
<name>A0A518V6X6_BRELA</name>
<reference evidence="2 3" key="1">
    <citation type="submission" date="2018-11" db="EMBL/GenBank/DDBJ databases">
        <title>Phylogenetic determinants of toxin gene distribution in genomes of Brevibacillus laterosporus.</title>
        <authorList>
            <person name="Glare T.R."/>
            <person name="Durrant A."/>
            <person name="Berry C."/>
            <person name="Palma L."/>
            <person name="Ormskirk M."/>
            <person name="Cox M.O."/>
        </authorList>
    </citation>
    <scope>NUCLEOTIDE SEQUENCE [LARGE SCALE GENOMIC DNA]</scope>
    <source>
        <strain evidence="2 3">1821L</strain>
    </source>
</reference>
<feature type="compositionally biased region" description="Basic residues" evidence="1">
    <location>
        <begin position="307"/>
        <end position="316"/>
    </location>
</feature>
<sequence>MISWMAGFMVILQLQGSVPVVQNMNEDIVSIDRKAFILPFTQFSILDIAKLDAYMVRLERQVYRSPVNARWDERGKIIPEKRGQRLDRQAFMESFISYFYTNEQSQLQIPTHLVLPKVDTSLLKEVSQKQIGAYVTYFNSHNKNRANNIALSSRAIDNVVVFPGEIFSFNQIVGERSKGKGYLPAPVIVRGELSEGIGGGICQVSSTLYNAVDKSGLKIIQRYAHSRNVAYVPPGRDATVSWYGPDFRFQNRYAYPILIRSRAMHGMMVVRIFSFSDLDYDPREVPTVRKRLPEETDQQTDNESSKLHIKKHNEAE</sequence>
<dbReference type="EMBL" id="CP033464">
    <property type="protein sequence ID" value="QDX92777.1"/>
    <property type="molecule type" value="Genomic_DNA"/>
</dbReference>